<organism evidence="8 9">
    <name type="scientific">Methylomonas rapida</name>
    <dbReference type="NCBI Taxonomy" id="2963939"/>
    <lineage>
        <taxon>Bacteria</taxon>
        <taxon>Pseudomonadati</taxon>
        <taxon>Pseudomonadota</taxon>
        <taxon>Gammaproteobacteria</taxon>
        <taxon>Methylococcales</taxon>
        <taxon>Methylococcaceae</taxon>
        <taxon>Methylomonas</taxon>
    </lineage>
</organism>
<evidence type="ECO:0000256" key="1">
    <source>
        <dbReference type="ARBA" id="ARBA00004196"/>
    </source>
</evidence>
<evidence type="ECO:0000313" key="8">
    <source>
        <dbReference type="EMBL" id="WAR45665.1"/>
    </source>
</evidence>
<dbReference type="PANTHER" id="PTHR30600:SF7">
    <property type="entry name" value="CYTOCHROME C PEROXIDASE-RELATED"/>
    <property type="match status" value="1"/>
</dbReference>
<evidence type="ECO:0000256" key="5">
    <source>
        <dbReference type="ARBA" id="ARBA00023004"/>
    </source>
</evidence>
<dbReference type="Gene3D" id="1.10.760.10">
    <property type="entry name" value="Cytochrome c-like domain"/>
    <property type="match status" value="2"/>
</dbReference>
<dbReference type="InterPro" id="IPR004852">
    <property type="entry name" value="Di-haem_cyt_c_peroxidsae"/>
</dbReference>
<evidence type="ECO:0000259" key="7">
    <source>
        <dbReference type="PROSITE" id="PS51007"/>
    </source>
</evidence>
<dbReference type="InterPro" id="IPR051395">
    <property type="entry name" value="Cytochrome_c_Peroxidase/MauG"/>
</dbReference>
<protein>
    <submittedName>
        <fullName evidence="8">Heme-binding domain-containing protein</fullName>
    </submittedName>
</protein>
<evidence type="ECO:0000256" key="4">
    <source>
        <dbReference type="ARBA" id="ARBA00023002"/>
    </source>
</evidence>
<reference evidence="8" key="1">
    <citation type="submission" date="2022-11" db="EMBL/GenBank/DDBJ databases">
        <title>Methylomonas rapida sp. nov., Carotenoid-Producing Obligate Methanotrophs with High Growth Characteristics and Biotechnological Potential.</title>
        <authorList>
            <person name="Tikhonova E.N."/>
            <person name="Suleimanov R.Z."/>
            <person name="Miroshnikov K."/>
            <person name="Oshkin I.Y."/>
            <person name="Belova S.E."/>
            <person name="Danilova O.V."/>
            <person name="Ashikhmin A."/>
            <person name="Konopkin A."/>
            <person name="But S.Y."/>
            <person name="Khmelenina V.N."/>
            <person name="Kuznetsov N."/>
            <person name="Pimenov N.V."/>
            <person name="Dedysh S.N."/>
        </authorList>
    </citation>
    <scope>NUCLEOTIDE SEQUENCE</scope>
    <source>
        <strain evidence="8">MP1</strain>
    </source>
</reference>
<evidence type="ECO:0000313" key="9">
    <source>
        <dbReference type="Proteomes" id="UP001162780"/>
    </source>
</evidence>
<dbReference type="EMBL" id="CP113517">
    <property type="protein sequence ID" value="WAR45665.1"/>
    <property type="molecule type" value="Genomic_DNA"/>
</dbReference>
<proteinExistence type="predicted"/>
<accession>A0ABY7GME3</accession>
<evidence type="ECO:0000256" key="2">
    <source>
        <dbReference type="ARBA" id="ARBA00022617"/>
    </source>
</evidence>
<keyword evidence="3 6" id="KW-0479">Metal-binding</keyword>
<keyword evidence="5 6" id="KW-0408">Iron</keyword>
<gene>
    <name evidence="8" type="ORF">NM686_003880</name>
</gene>
<keyword evidence="4" id="KW-0560">Oxidoreductase</keyword>
<dbReference type="InterPro" id="IPR025992">
    <property type="entry name" value="Haem-bd"/>
</dbReference>
<name>A0ABY7GME3_9GAMM</name>
<dbReference type="Pfam" id="PF03150">
    <property type="entry name" value="CCP_MauG"/>
    <property type="match status" value="1"/>
</dbReference>
<dbReference type="InterPro" id="IPR036909">
    <property type="entry name" value="Cyt_c-like_dom_sf"/>
</dbReference>
<dbReference type="Proteomes" id="UP001162780">
    <property type="component" value="Chromosome"/>
</dbReference>
<evidence type="ECO:0000256" key="6">
    <source>
        <dbReference type="PROSITE-ProRule" id="PRU00433"/>
    </source>
</evidence>
<evidence type="ECO:0000256" key="3">
    <source>
        <dbReference type="ARBA" id="ARBA00022723"/>
    </source>
</evidence>
<dbReference type="InterPro" id="IPR009056">
    <property type="entry name" value="Cyt_c-like_dom"/>
</dbReference>
<feature type="domain" description="Cytochrome c" evidence="7">
    <location>
        <begin position="177"/>
        <end position="309"/>
    </location>
</feature>
<comment type="subcellular location">
    <subcellularLocation>
        <location evidence="1">Cell envelope</location>
    </subcellularLocation>
</comment>
<dbReference type="SMART" id="SM01235">
    <property type="entry name" value="Haem_bd"/>
    <property type="match status" value="1"/>
</dbReference>
<keyword evidence="2 6" id="KW-0349">Heme</keyword>
<sequence>MKKILVLVLFAVALFFPLSNLLGLQGKNEPITVGAGHSENFAKASAIMQDKCVDCHAPGMLRKPFYADFPVAKQLMEKDIAQASQRMVLTRKLFSGEDAFSPVMLARLEHVVLNDSMPPALYLTMHWTDHLSAGEKQTLQAWIAEERAKLPWSQDAAPEFKGEPVHPLPLTLNLDAEKVALGKQLFHDRRLSGDDTINCASCHDLTRGGTDQAKVSTGIRGQQGPINSPTVYDAMYNIAQFWDGRAKDLQEQAAGPVANPLEMGAQWDEVVEKLNQVPEYQMAFARLYPGQGLSKASVTDAIAVFEQSLVTANSRFDQYLRGNTAILSDDEKQGYALFKIHCASCHSGPALGGLSFEKMGVKHDYFKQRGGELTDADNGRFNVTKDEKDRHVFKVPVLRNIEMTFPYFHDGSTHNLAKAVEIMGKDQVDREFTHDETAKLVAFLLTLNGEYKGKPVSHLTAEDLK</sequence>
<feature type="domain" description="Cytochrome c" evidence="7">
    <location>
        <begin position="329"/>
        <end position="448"/>
    </location>
</feature>
<dbReference type="PROSITE" id="PS51007">
    <property type="entry name" value="CYTC"/>
    <property type="match status" value="2"/>
</dbReference>
<dbReference type="RefSeq" id="WP_255186574.1">
    <property type="nucleotide sequence ID" value="NZ_CP113517.1"/>
</dbReference>
<dbReference type="SUPFAM" id="SSF46626">
    <property type="entry name" value="Cytochrome c"/>
    <property type="match status" value="2"/>
</dbReference>
<dbReference type="PANTHER" id="PTHR30600">
    <property type="entry name" value="CYTOCHROME C PEROXIDASE-RELATED"/>
    <property type="match status" value="1"/>
</dbReference>
<keyword evidence="9" id="KW-1185">Reference proteome</keyword>
<dbReference type="Pfam" id="PF14376">
    <property type="entry name" value="Haem_bd"/>
    <property type="match status" value="1"/>
</dbReference>